<reference evidence="2" key="1">
    <citation type="submission" date="2022-11" db="UniProtKB">
        <authorList>
            <consortium name="WormBaseParasite"/>
        </authorList>
    </citation>
    <scope>IDENTIFICATION</scope>
</reference>
<dbReference type="SUPFAM" id="SSF53850">
    <property type="entry name" value="Periplasmic binding protein-like II"/>
    <property type="match status" value="1"/>
</dbReference>
<proteinExistence type="predicted"/>
<dbReference type="Gene3D" id="3.10.105.10">
    <property type="entry name" value="Dipeptide-binding Protein, Domain 3"/>
    <property type="match status" value="1"/>
</dbReference>
<dbReference type="AlphaFoldDB" id="A0A914XTD9"/>
<evidence type="ECO:0000313" key="1">
    <source>
        <dbReference type="Proteomes" id="UP000887577"/>
    </source>
</evidence>
<sequence>MGFVTWGSGSVADASASTSKFFDGSDIDDVKNAELTATLKQADTTTDPEKRKESYSKALRQIADQAYWVPLWTYTTNYVMAKDLNFTPTPDEFVRFYDMSWN</sequence>
<keyword evidence="1" id="KW-1185">Reference proteome</keyword>
<protein>
    <submittedName>
        <fullName evidence="2">ABC transporter substrate-binding protein</fullName>
    </submittedName>
</protein>
<dbReference type="WBParaSite" id="PSU_v2.g1023.t1">
    <property type="protein sequence ID" value="PSU_v2.g1023.t1"/>
    <property type="gene ID" value="PSU_v2.g1023"/>
</dbReference>
<evidence type="ECO:0000313" key="2">
    <source>
        <dbReference type="WBParaSite" id="PSU_v2.g1023.t1"/>
    </source>
</evidence>
<organism evidence="1 2">
    <name type="scientific">Panagrolaimus superbus</name>
    <dbReference type="NCBI Taxonomy" id="310955"/>
    <lineage>
        <taxon>Eukaryota</taxon>
        <taxon>Metazoa</taxon>
        <taxon>Ecdysozoa</taxon>
        <taxon>Nematoda</taxon>
        <taxon>Chromadorea</taxon>
        <taxon>Rhabditida</taxon>
        <taxon>Tylenchina</taxon>
        <taxon>Panagrolaimomorpha</taxon>
        <taxon>Panagrolaimoidea</taxon>
        <taxon>Panagrolaimidae</taxon>
        <taxon>Panagrolaimus</taxon>
    </lineage>
</organism>
<name>A0A914XTD9_9BILA</name>
<dbReference type="Proteomes" id="UP000887577">
    <property type="component" value="Unplaced"/>
</dbReference>
<accession>A0A914XTD9</accession>